<dbReference type="InterPro" id="IPR002699">
    <property type="entry name" value="V_ATPase_D"/>
</dbReference>
<dbReference type="Gene3D" id="1.10.287.3240">
    <property type="match status" value="1"/>
</dbReference>
<comment type="function">
    <text evidence="12">Subunit of the V1 complex of vacuolar(H+)-ATPase (V-ATPase), a multisubunit enzyme composed of a peripheral complex (V1) that hydrolyzes ATP and a membrane integral complex (V0) that translocates protons. V-ATPase is responsible for acidifying and maintaining the pH of intracellular compartments.</text>
</comment>
<dbReference type="NCBIfam" id="TIGR00309">
    <property type="entry name" value="V_ATPase_subD"/>
    <property type="match status" value="1"/>
</dbReference>
<feature type="compositionally biased region" description="Acidic residues" evidence="13">
    <location>
        <begin position="237"/>
        <end position="246"/>
    </location>
</feature>
<protein>
    <recommendedName>
        <fullName evidence="3">V-type proton ATPase subunit D</fullName>
    </recommendedName>
    <alternativeName>
        <fullName evidence="2">V-type proton ATPase subunit d</fullName>
    </alternativeName>
    <alternativeName>
        <fullName evidence="10 11">Vacuolar proton pump subunit D</fullName>
    </alternativeName>
</protein>
<accession>A0AAN8I7A0</accession>
<evidence type="ECO:0000256" key="5">
    <source>
        <dbReference type="ARBA" id="ARBA00022554"/>
    </source>
</evidence>
<dbReference type="FunFam" id="1.10.287.3240:FF:000002">
    <property type="entry name" value="Vacuolar atp synthase subunit d"/>
    <property type="match status" value="1"/>
</dbReference>
<dbReference type="AlphaFoldDB" id="A0AAN8I7A0"/>
<evidence type="ECO:0000256" key="7">
    <source>
        <dbReference type="ARBA" id="ARBA00023065"/>
    </source>
</evidence>
<evidence type="ECO:0000256" key="4">
    <source>
        <dbReference type="ARBA" id="ARBA00022448"/>
    </source>
</evidence>
<proteinExistence type="inferred from homology"/>
<name>A0AAN8I7A0_9EURO</name>
<evidence type="ECO:0000313" key="15">
    <source>
        <dbReference type="Proteomes" id="UP001316803"/>
    </source>
</evidence>
<evidence type="ECO:0000256" key="12">
    <source>
        <dbReference type="ARBA" id="ARBA00046254"/>
    </source>
</evidence>
<comment type="caution">
    <text evidence="14">The sequence shown here is derived from an EMBL/GenBank/DDBJ whole genome shotgun (WGS) entry which is preliminary data.</text>
</comment>
<evidence type="ECO:0000256" key="13">
    <source>
        <dbReference type="SAM" id="MobiDB-lite"/>
    </source>
</evidence>
<evidence type="ECO:0000313" key="14">
    <source>
        <dbReference type="EMBL" id="KAK5955579.1"/>
    </source>
</evidence>
<keyword evidence="8" id="KW-0472">Membrane</keyword>
<keyword evidence="5" id="KW-0926">Vacuole</keyword>
<organism evidence="14 15">
    <name type="scientific">Knufia fluminis</name>
    <dbReference type="NCBI Taxonomy" id="191047"/>
    <lineage>
        <taxon>Eukaryota</taxon>
        <taxon>Fungi</taxon>
        <taxon>Dikarya</taxon>
        <taxon>Ascomycota</taxon>
        <taxon>Pezizomycotina</taxon>
        <taxon>Eurotiomycetes</taxon>
        <taxon>Chaetothyriomycetidae</taxon>
        <taxon>Chaetothyriales</taxon>
        <taxon>Trichomeriaceae</taxon>
        <taxon>Knufia</taxon>
    </lineage>
</organism>
<dbReference type="Pfam" id="PF01813">
    <property type="entry name" value="ATP-synt_D"/>
    <property type="match status" value="1"/>
</dbReference>
<keyword evidence="15" id="KW-1185">Reference proteome</keyword>
<keyword evidence="7" id="KW-0406">Ion transport</keyword>
<reference evidence="14 15" key="1">
    <citation type="submission" date="2022-12" db="EMBL/GenBank/DDBJ databases">
        <title>Genomic features and morphological characterization of a novel Knufia sp. strain isolated from spacecraft assembly facility.</title>
        <authorList>
            <person name="Teixeira M."/>
            <person name="Chander A.M."/>
            <person name="Stajich J.E."/>
            <person name="Venkateswaran K."/>
        </authorList>
    </citation>
    <scope>NUCLEOTIDE SEQUENCE [LARGE SCALE GENOMIC DNA]</scope>
    <source>
        <strain evidence="14 15">FJI-L2-BK-P2</strain>
    </source>
</reference>
<feature type="region of interest" description="Disordered" evidence="13">
    <location>
        <begin position="210"/>
        <end position="260"/>
    </location>
</feature>
<evidence type="ECO:0000256" key="9">
    <source>
        <dbReference type="ARBA" id="ARBA00029427"/>
    </source>
</evidence>
<dbReference type="GO" id="GO:0007035">
    <property type="term" value="P:vacuolar acidification"/>
    <property type="evidence" value="ECO:0007669"/>
    <property type="project" value="UniProtKB-ARBA"/>
</dbReference>
<evidence type="ECO:0000256" key="10">
    <source>
        <dbReference type="ARBA" id="ARBA00030317"/>
    </source>
</evidence>
<dbReference type="EMBL" id="JAKLMC020000006">
    <property type="protein sequence ID" value="KAK5955579.1"/>
    <property type="molecule type" value="Genomic_DNA"/>
</dbReference>
<sequence length="260" mass="29464">MSSGAGRESVFPTRQVLGQMNSKLKGAQTGHSLLKRKSEALTKRFREILKRIDEAKRKMGRVMQIAAFSLAEVTYASGGDISYQITESVKNARFRIRTKQENVSGVFLPQFESVLKEDINDFQLTGLGKGGQQIKRCREVYGRAVETLVELASLQTAFVILDETIKVVNRRVNAIEHVIIPRTENTIKYINSELDELDREEFYRLKKVSNKKQRDQAAADAEIVAQREAQKGKMQNEDADGEEEEPKDVLGEHEDDDVIF</sequence>
<evidence type="ECO:0000256" key="8">
    <source>
        <dbReference type="ARBA" id="ARBA00023136"/>
    </source>
</evidence>
<comment type="similarity">
    <text evidence="1">Belongs to the V-ATPase D subunit family.</text>
</comment>
<keyword evidence="6" id="KW-0375">Hydrogen ion transport</keyword>
<dbReference type="Proteomes" id="UP001316803">
    <property type="component" value="Unassembled WGS sequence"/>
</dbReference>
<evidence type="ECO:0000256" key="6">
    <source>
        <dbReference type="ARBA" id="ARBA00022781"/>
    </source>
</evidence>
<dbReference type="GO" id="GO:0046961">
    <property type="term" value="F:proton-transporting ATPase activity, rotational mechanism"/>
    <property type="evidence" value="ECO:0007669"/>
    <property type="project" value="InterPro"/>
</dbReference>
<keyword evidence="4" id="KW-0813">Transport</keyword>
<evidence type="ECO:0000256" key="1">
    <source>
        <dbReference type="ARBA" id="ARBA00005850"/>
    </source>
</evidence>
<evidence type="ECO:0000256" key="3">
    <source>
        <dbReference type="ARBA" id="ARBA00013417"/>
    </source>
</evidence>
<evidence type="ECO:0000256" key="2">
    <source>
        <dbReference type="ARBA" id="ARBA00013354"/>
    </source>
</evidence>
<dbReference type="PANTHER" id="PTHR11671">
    <property type="entry name" value="V-TYPE ATP SYNTHASE SUBUNIT D"/>
    <property type="match status" value="1"/>
</dbReference>
<evidence type="ECO:0000256" key="11">
    <source>
        <dbReference type="ARBA" id="ARBA00030340"/>
    </source>
</evidence>
<gene>
    <name evidence="14" type="primary">VMA8</name>
    <name evidence="14" type="ORF">OHC33_003220</name>
</gene>
<dbReference type="GO" id="GO:0016471">
    <property type="term" value="C:vacuolar proton-transporting V-type ATPase complex"/>
    <property type="evidence" value="ECO:0007669"/>
    <property type="project" value="UniProtKB-ARBA"/>
</dbReference>
<comment type="subcellular location">
    <subcellularLocation>
        <location evidence="9">Vacuole membrane</location>
        <topology evidence="9">Peripheral membrane protein</topology>
        <orientation evidence="9">Cytoplasmic side</orientation>
    </subcellularLocation>
</comment>